<sequence length="271" mass="31143">MAESSISLAQEEFSCSVCLNLLNEPVTIPCGHSYCMSCITGFWNKKRVYSCPQCRQTFTLRPVLGKNTMLAEVVEKLKKTNLQAACPAQCYAGSGDVECDVCTGRKYKAIKSCLVCLESYCQTHFEHHEKFHSRKRHKLTDAIGQQQAIICPQHDKLLEMYCHKEESYICMLCKLKEHKDHYTVSVVEERTKKQKCLEETRRKYQQRIQERHKELDELRETVESHKVSFEQKNSCWLLQSCLRLRASAGALSVPLKPTVGNRLCEAAVRAE</sequence>
<evidence type="ECO:0000259" key="5">
    <source>
        <dbReference type="PROSITE" id="PS50089"/>
    </source>
</evidence>
<dbReference type="CDD" id="cd19769">
    <property type="entry name" value="Bbox2_TRIM16-like"/>
    <property type="match status" value="1"/>
</dbReference>
<keyword evidence="3" id="KW-0862">Zinc</keyword>
<dbReference type="Ensembl" id="ENSCCRT00020033503.1">
    <property type="protein sequence ID" value="ENSCCRP00020030625.1"/>
    <property type="gene ID" value="ENSCCRG00020013880.1"/>
</dbReference>
<dbReference type="SUPFAM" id="SSF57845">
    <property type="entry name" value="B-box zinc-binding domain"/>
    <property type="match status" value="1"/>
</dbReference>
<dbReference type="PROSITE" id="PS50089">
    <property type="entry name" value="ZF_RING_2"/>
    <property type="match status" value="1"/>
</dbReference>
<name>A0A8C2DSK8_CYPCA</name>
<keyword evidence="1" id="KW-0479">Metal-binding</keyword>
<evidence type="ECO:0000256" key="4">
    <source>
        <dbReference type="PROSITE-ProRule" id="PRU00024"/>
    </source>
</evidence>
<dbReference type="InterPro" id="IPR017907">
    <property type="entry name" value="Znf_RING_CS"/>
</dbReference>
<dbReference type="InterPro" id="IPR013083">
    <property type="entry name" value="Znf_RING/FYVE/PHD"/>
</dbReference>
<dbReference type="Gene3D" id="3.30.160.60">
    <property type="entry name" value="Classic Zinc Finger"/>
    <property type="match status" value="1"/>
</dbReference>
<dbReference type="Pfam" id="PF00643">
    <property type="entry name" value="zf-B_box"/>
    <property type="match status" value="1"/>
</dbReference>
<evidence type="ECO:0000313" key="8">
    <source>
        <dbReference type="Proteomes" id="UP000694701"/>
    </source>
</evidence>
<dbReference type="InterPro" id="IPR000315">
    <property type="entry name" value="Znf_B-box"/>
</dbReference>
<evidence type="ECO:0000259" key="6">
    <source>
        <dbReference type="PROSITE" id="PS50119"/>
    </source>
</evidence>
<evidence type="ECO:0000313" key="7">
    <source>
        <dbReference type="Ensembl" id="ENSCCRP00020030625.1"/>
    </source>
</evidence>
<dbReference type="PANTHER" id="PTHR25465:SF5">
    <property type="entry name" value="E3 UBIQUITIN_ISG15 LIGASE TRIM25-RELATED"/>
    <property type="match status" value="1"/>
</dbReference>
<proteinExistence type="predicted"/>
<feature type="domain" description="B box-type" evidence="6">
    <location>
        <begin position="146"/>
        <end position="186"/>
    </location>
</feature>
<dbReference type="InterPro" id="IPR001841">
    <property type="entry name" value="Znf_RING"/>
</dbReference>
<dbReference type="Proteomes" id="UP000694701">
    <property type="component" value="Unplaced"/>
</dbReference>
<dbReference type="PROSITE" id="PS00518">
    <property type="entry name" value="ZF_RING_1"/>
    <property type="match status" value="1"/>
</dbReference>
<dbReference type="PROSITE" id="PS50119">
    <property type="entry name" value="ZF_BBOX"/>
    <property type="match status" value="1"/>
</dbReference>
<dbReference type="SUPFAM" id="SSF57850">
    <property type="entry name" value="RING/U-box"/>
    <property type="match status" value="1"/>
</dbReference>
<accession>A0A8C2DSK8</accession>
<dbReference type="SMART" id="SM00184">
    <property type="entry name" value="RING"/>
    <property type="match status" value="1"/>
</dbReference>
<reference evidence="7" key="1">
    <citation type="submission" date="2025-08" db="UniProtKB">
        <authorList>
            <consortium name="Ensembl"/>
        </authorList>
    </citation>
    <scope>IDENTIFICATION</scope>
</reference>
<dbReference type="PANTHER" id="PTHR25465">
    <property type="entry name" value="B-BOX DOMAIN CONTAINING"/>
    <property type="match status" value="1"/>
</dbReference>
<protein>
    <submittedName>
        <fullName evidence="7">Uncharacterized protein</fullName>
    </submittedName>
</protein>
<dbReference type="Gene3D" id="3.30.40.10">
    <property type="entry name" value="Zinc/RING finger domain, C3HC4 (zinc finger)"/>
    <property type="match status" value="1"/>
</dbReference>
<feature type="domain" description="RING-type" evidence="5">
    <location>
        <begin position="15"/>
        <end position="55"/>
    </location>
</feature>
<evidence type="ECO:0000256" key="1">
    <source>
        <dbReference type="ARBA" id="ARBA00022723"/>
    </source>
</evidence>
<dbReference type="InterPro" id="IPR051051">
    <property type="entry name" value="E3_ubiq-ligase_TRIM/RNF"/>
</dbReference>
<dbReference type="Gene3D" id="4.10.830.40">
    <property type="match status" value="1"/>
</dbReference>
<organism evidence="7 8">
    <name type="scientific">Cyprinus carpio</name>
    <name type="common">Common carp</name>
    <dbReference type="NCBI Taxonomy" id="7962"/>
    <lineage>
        <taxon>Eukaryota</taxon>
        <taxon>Metazoa</taxon>
        <taxon>Chordata</taxon>
        <taxon>Craniata</taxon>
        <taxon>Vertebrata</taxon>
        <taxon>Euteleostomi</taxon>
        <taxon>Actinopterygii</taxon>
        <taxon>Neopterygii</taxon>
        <taxon>Teleostei</taxon>
        <taxon>Ostariophysi</taxon>
        <taxon>Cypriniformes</taxon>
        <taxon>Cyprinidae</taxon>
        <taxon>Cyprininae</taxon>
        <taxon>Cyprinus</taxon>
    </lineage>
</organism>
<dbReference type="Pfam" id="PF15227">
    <property type="entry name" value="zf-C3HC4_4"/>
    <property type="match status" value="1"/>
</dbReference>
<evidence type="ECO:0000256" key="2">
    <source>
        <dbReference type="ARBA" id="ARBA00022771"/>
    </source>
</evidence>
<dbReference type="SMART" id="SM00336">
    <property type="entry name" value="BBOX"/>
    <property type="match status" value="1"/>
</dbReference>
<evidence type="ECO:0000256" key="3">
    <source>
        <dbReference type="ARBA" id="ARBA00022833"/>
    </source>
</evidence>
<dbReference type="AlphaFoldDB" id="A0A8C2DSK8"/>
<keyword evidence="2 4" id="KW-0863">Zinc-finger</keyword>
<dbReference type="GO" id="GO:0008270">
    <property type="term" value="F:zinc ion binding"/>
    <property type="evidence" value="ECO:0007669"/>
    <property type="project" value="UniProtKB-KW"/>
</dbReference>